<evidence type="ECO:0000256" key="1">
    <source>
        <dbReference type="SAM" id="Coils"/>
    </source>
</evidence>
<keyword evidence="1" id="KW-0175">Coiled coil</keyword>
<protein>
    <submittedName>
        <fullName evidence="2">Minor structural protein</fullName>
    </submittedName>
</protein>
<dbReference type="GO" id="GO:0019069">
    <property type="term" value="P:viral capsid assembly"/>
    <property type="evidence" value="ECO:0007669"/>
    <property type="project" value="InterPro"/>
</dbReference>
<proteinExistence type="predicted"/>
<organism evidence="2">
    <name type="scientific">Myoviridae sp. ctWXg38</name>
    <dbReference type="NCBI Taxonomy" id="2825119"/>
    <lineage>
        <taxon>Viruses</taxon>
        <taxon>Duplodnaviria</taxon>
        <taxon>Heunggongvirae</taxon>
        <taxon>Uroviricota</taxon>
        <taxon>Caudoviricetes</taxon>
    </lineage>
</organism>
<reference evidence="2" key="1">
    <citation type="journal article" date="2021" name="Proc. Natl. Acad. Sci. U.S.A.">
        <title>A Catalog of Tens of Thousands of Viruses from Human Metagenomes Reveals Hidden Associations with Chronic Diseases.</title>
        <authorList>
            <person name="Tisza M.J."/>
            <person name="Buck C.B."/>
        </authorList>
    </citation>
    <scope>NUCLEOTIDE SEQUENCE</scope>
    <source>
        <strain evidence="2">CtWXg38</strain>
    </source>
</reference>
<dbReference type="InterPro" id="IPR009636">
    <property type="entry name" value="SCAF"/>
</dbReference>
<accession>A0A8S5PKP4</accession>
<feature type="coiled-coil region" evidence="1">
    <location>
        <begin position="57"/>
        <end position="108"/>
    </location>
</feature>
<dbReference type="Pfam" id="PF06810">
    <property type="entry name" value="Phage_scaffold"/>
    <property type="match status" value="1"/>
</dbReference>
<dbReference type="EMBL" id="BK015455">
    <property type="protein sequence ID" value="DAE07759.1"/>
    <property type="molecule type" value="Genomic_DNA"/>
</dbReference>
<evidence type="ECO:0000313" key="2">
    <source>
        <dbReference type="EMBL" id="DAE07759.1"/>
    </source>
</evidence>
<sequence length="155" mass="17468">MDFLKSILGDDLFSQVENKVNAYNSDEANKDKQIKIANLASGEYTSKNKFTDLETEKENIASQLSAANKVIEDLRKATKTDEDLQKKVTAYESKIQILNEELKVTKTENALKFALAQAGAAEDLFCLHYRAKKCKIISVIMIERGASRAQRAFRE</sequence>
<name>A0A8S5PKP4_9CAUD</name>